<dbReference type="GO" id="GO:0005886">
    <property type="term" value="C:plasma membrane"/>
    <property type="evidence" value="ECO:0007669"/>
    <property type="project" value="UniProtKB-SubCell"/>
</dbReference>
<dbReference type="SUPFAM" id="SSF55486">
    <property type="entry name" value="Metalloproteases ('zincins'), catalytic domain"/>
    <property type="match status" value="1"/>
</dbReference>
<name>A0A2T5BZG5_9BACT</name>
<organism evidence="3 4">
    <name type="scientific">Mangrovibacterium marinum</name>
    <dbReference type="NCBI Taxonomy" id="1639118"/>
    <lineage>
        <taxon>Bacteria</taxon>
        <taxon>Pseudomonadati</taxon>
        <taxon>Bacteroidota</taxon>
        <taxon>Bacteroidia</taxon>
        <taxon>Marinilabiliales</taxon>
        <taxon>Prolixibacteraceae</taxon>
        <taxon>Mangrovibacterium</taxon>
    </lineage>
</organism>
<accession>A0A2T5BZG5</accession>
<gene>
    <name evidence="3" type="ORF">C8N47_11411</name>
</gene>
<dbReference type="Pfam" id="PF25275">
    <property type="entry name" value="Golvesin_C"/>
    <property type="match status" value="1"/>
</dbReference>
<feature type="transmembrane region" description="Helical" evidence="1">
    <location>
        <begin position="117"/>
        <end position="137"/>
    </location>
</feature>
<feature type="transmembrane region" description="Helical" evidence="1">
    <location>
        <begin position="149"/>
        <end position="171"/>
    </location>
</feature>
<feature type="transmembrane region" description="Helical" evidence="1">
    <location>
        <begin position="64"/>
        <end position="82"/>
    </location>
</feature>
<keyword evidence="1" id="KW-1133">Transmembrane helix</keyword>
<sequence>MISLHYINSIAKYETKTLLRSWFFRVFSILAIVVLTFFNVGTLIQANGGTGLWQLKALPANIPYVNLLMLNVVQAIIAIFLASDFLKRDKKLDTTDVIYVRPMTNGEYVMGKTIGNLGVFLVLNLIILAITLLFNLIAKNVDVNLASYLYYFLLISIPTLVFIMGLSFLMMSLLKNQAITFVVMLGYVAISLFYLQDKFYYLFDYMSFNIPLTYSDFVGFGNLPTLLIHRGMYFFFGLGFIFYTVLFLKRLPQSDGVRYISNILGTVCVLFGLYLGYSHVNGFMNDQHLREDMLQLNESYLGTAAVDVADYDIRLKHEGNQIEVTAKLKVKNSQKSTLKKVIFSLNPGLQLEQLNANGKPQAFDQKLNVVSLTNFELSPGEKAEFEFTYKGHINEAACFLDIDEETRAEAFKNFMYQIDKRYAFLTPDYVLLTREANWYPIPGAGYGKTNSQWLARQFSNYKLEVTTTPGLTAISQGKAEQDGDTFKFESTHANSQISLVIGEYNLLEQNIDGLDFNIYYQKGHDYFTNFFEDIKDTIPAVVAEALQDFERSLDLYYPFERFSLVETPVQFYSYERVLSGTREQMQPEMVLFGEKGVLVDDADFEGRFSNMGRWGRRDRSQEMTPEEKKIQVLKNFISSFTRASGRPNFSRSGGQMQVEETQNTYYAFPLFYNYAYYISSEQWPVTDRVFESYKESSLDNNQMGWMRDIQGMSEDEQANLALLSNSFEDLLKDPEKKQIIDNVIQLKGTTLFSLVKKKAGDDAFEDFLFDYLNEIKFSNASIEDFNRRVRSQFGFDLIPYMKGWFSSTELPAFLIGNVSAVNVLDGDQLKTMVKLKVSNTEDTEGILSVEFRTGGGFGRNRSSSDNITKLIQLDGNQTKEVSFLLSGTPRGASINTLASKNIPSAINLPLDNIEEDQKATPYEGEKIVDTPVHIAEDNEIILDNEDPGFTVTGTSDVSLLQKLLIPEKPNADRYQGFNRWRPELNWTLTTNSGFYGAYIRSAYYIRSGDGSHKAQWNIPIQQAGFYDVYTYISKENQRGWGRNRNPGEYHYIIHHDDGDEKMNVDLKSAEDGWNHLGAYYFSPDTALVELTNENTGTMVIADAIKLIKQ</sequence>
<evidence type="ECO:0000313" key="3">
    <source>
        <dbReference type="EMBL" id="PTN07668.1"/>
    </source>
</evidence>
<dbReference type="AlphaFoldDB" id="A0A2T5BZG5"/>
<evidence type="ECO:0000313" key="4">
    <source>
        <dbReference type="Proteomes" id="UP000243525"/>
    </source>
</evidence>
<feature type="transmembrane region" description="Helical" evidence="1">
    <location>
        <begin position="227"/>
        <end position="247"/>
    </location>
</feature>
<dbReference type="Gene3D" id="1.10.390.10">
    <property type="entry name" value="Neutral Protease Domain 2"/>
    <property type="match status" value="1"/>
</dbReference>
<dbReference type="EMBL" id="QAAD01000014">
    <property type="protein sequence ID" value="PTN07668.1"/>
    <property type="molecule type" value="Genomic_DNA"/>
</dbReference>
<feature type="transmembrane region" description="Helical" evidence="1">
    <location>
        <begin position="22"/>
        <end position="44"/>
    </location>
</feature>
<keyword evidence="1" id="KW-0472">Membrane</keyword>
<proteinExistence type="predicted"/>
<keyword evidence="1" id="KW-0812">Transmembrane</keyword>
<evidence type="ECO:0000256" key="1">
    <source>
        <dbReference type="SAM" id="Phobius"/>
    </source>
</evidence>
<feature type="transmembrane region" description="Helical" evidence="1">
    <location>
        <begin position="178"/>
        <end position="196"/>
    </location>
</feature>
<dbReference type="InterPro" id="IPR033803">
    <property type="entry name" value="CBD-like_Golvesin-Xly"/>
</dbReference>
<dbReference type="OrthoDB" id="1108570at2"/>
<dbReference type="InterPro" id="IPR027268">
    <property type="entry name" value="Peptidase_M4/M1_CTD_sf"/>
</dbReference>
<comment type="caution">
    <text evidence="3">The sequence shown here is derived from an EMBL/GenBank/DDBJ whole genome shotgun (WGS) entry which is preliminary data.</text>
</comment>
<reference evidence="3 4" key="1">
    <citation type="submission" date="2018-04" db="EMBL/GenBank/DDBJ databases">
        <title>Genomic Encyclopedia of Archaeal and Bacterial Type Strains, Phase II (KMG-II): from individual species to whole genera.</title>
        <authorList>
            <person name="Goeker M."/>
        </authorList>
    </citation>
    <scope>NUCLEOTIDE SEQUENCE [LARGE SCALE GENOMIC DNA]</scope>
    <source>
        <strain evidence="3 4">DSM 28823</strain>
    </source>
</reference>
<feature type="domain" description="Golvesin/Xly CBD-like" evidence="2">
    <location>
        <begin position="985"/>
        <end position="1107"/>
    </location>
</feature>
<dbReference type="RefSeq" id="WP_107823033.1">
    <property type="nucleotide sequence ID" value="NZ_QAAD01000014.1"/>
</dbReference>
<keyword evidence="4" id="KW-1185">Reference proteome</keyword>
<evidence type="ECO:0000259" key="2">
    <source>
        <dbReference type="Pfam" id="PF25275"/>
    </source>
</evidence>
<dbReference type="Pfam" id="PF12679">
    <property type="entry name" value="ABC2_membrane_2"/>
    <property type="match status" value="1"/>
</dbReference>
<dbReference type="Proteomes" id="UP000243525">
    <property type="component" value="Unassembled WGS sequence"/>
</dbReference>
<feature type="transmembrane region" description="Helical" evidence="1">
    <location>
        <begin position="259"/>
        <end position="277"/>
    </location>
</feature>
<dbReference type="GO" id="GO:0140359">
    <property type="term" value="F:ABC-type transporter activity"/>
    <property type="evidence" value="ECO:0007669"/>
    <property type="project" value="InterPro"/>
</dbReference>
<protein>
    <submittedName>
        <fullName evidence="3">ABC-type transport system involved in multi-copper enzyme maturation permease subunit</fullName>
    </submittedName>
</protein>